<sequence>MEPGGSRKWRRNNDAEKRLNRNGGRGGGESAFGRGGAGGGKGGWERTRQKDGMVHRMSLPGSSLEEHTFGKEDETEGWREEQGEQPFRTVFHSCSGGRDRRMEGGTGGTAVPNSLPLLLWGTRPKDGGRNRGNSRSEQSSTPALEDETEGWREEQGEQPFRTVFHSCSGEAVLLAEPAAAKLLWRRHGARNRMTAEFHSRISLPSVPRLVTEGAEGMNAAQIAP</sequence>
<feature type="compositionally biased region" description="Gly residues" evidence="1">
    <location>
        <begin position="23"/>
        <end position="42"/>
    </location>
</feature>
<feature type="compositionally biased region" description="Basic and acidic residues" evidence="1">
    <location>
        <begin position="43"/>
        <end position="54"/>
    </location>
</feature>
<dbReference type="Proteomes" id="UP000808372">
    <property type="component" value="Chromosome 2"/>
</dbReference>
<gene>
    <name evidence="3" type="primary">LOC120017640</name>
</gene>
<name>A0A8U0P1J5_SALNM</name>
<evidence type="ECO:0000256" key="1">
    <source>
        <dbReference type="SAM" id="MobiDB-lite"/>
    </source>
</evidence>
<feature type="compositionally biased region" description="Basic and acidic residues" evidence="1">
    <location>
        <begin position="64"/>
        <end position="82"/>
    </location>
</feature>
<dbReference type="GeneID" id="120017640"/>
<keyword evidence="2" id="KW-1185">Reference proteome</keyword>
<protein>
    <submittedName>
        <fullName evidence="3">Uncharacterized protein LOC120017640</fullName>
    </submittedName>
</protein>
<evidence type="ECO:0000313" key="2">
    <source>
        <dbReference type="Proteomes" id="UP000808372"/>
    </source>
</evidence>
<feature type="compositionally biased region" description="Polar residues" evidence="1">
    <location>
        <begin position="131"/>
        <end position="142"/>
    </location>
</feature>
<dbReference type="KEGG" id="snh:120017640"/>
<proteinExistence type="predicted"/>
<accession>A0A8U0P1J5</accession>
<reference evidence="3" key="1">
    <citation type="submission" date="2025-08" db="UniProtKB">
        <authorList>
            <consortium name="RefSeq"/>
        </authorList>
    </citation>
    <scope>IDENTIFICATION</scope>
    <source>
        <tissue evidence="3">White muscle</tissue>
    </source>
</reference>
<evidence type="ECO:0000313" key="3">
    <source>
        <dbReference type="RefSeq" id="XP_038816475.1"/>
    </source>
</evidence>
<dbReference type="RefSeq" id="XP_038816475.1">
    <property type="nucleotide sequence ID" value="XM_038960547.1"/>
</dbReference>
<organism evidence="2 3">
    <name type="scientific">Salvelinus namaycush</name>
    <name type="common">Lake trout</name>
    <name type="synonym">Salmo namaycush</name>
    <dbReference type="NCBI Taxonomy" id="8040"/>
    <lineage>
        <taxon>Eukaryota</taxon>
        <taxon>Metazoa</taxon>
        <taxon>Chordata</taxon>
        <taxon>Craniata</taxon>
        <taxon>Vertebrata</taxon>
        <taxon>Euteleostomi</taxon>
        <taxon>Actinopterygii</taxon>
        <taxon>Neopterygii</taxon>
        <taxon>Teleostei</taxon>
        <taxon>Protacanthopterygii</taxon>
        <taxon>Salmoniformes</taxon>
        <taxon>Salmonidae</taxon>
        <taxon>Salmoninae</taxon>
        <taxon>Salvelinus</taxon>
    </lineage>
</organism>
<feature type="region of interest" description="Disordered" evidence="1">
    <location>
        <begin position="1"/>
        <end position="155"/>
    </location>
</feature>
<dbReference type="AlphaFoldDB" id="A0A8U0P1J5"/>